<proteinExistence type="predicted"/>
<name>A0A151LZM4_ALLMI</name>
<evidence type="ECO:0000256" key="3">
    <source>
        <dbReference type="SAM" id="SignalP"/>
    </source>
</evidence>
<reference evidence="4 5" key="1">
    <citation type="journal article" date="2012" name="Genome Biol.">
        <title>Sequencing three crocodilian genomes to illuminate the evolution of archosaurs and amniotes.</title>
        <authorList>
            <person name="St John J.A."/>
            <person name="Braun E.L."/>
            <person name="Isberg S.R."/>
            <person name="Miles L.G."/>
            <person name="Chong A.Y."/>
            <person name="Gongora J."/>
            <person name="Dalzell P."/>
            <person name="Moran C."/>
            <person name="Bed'hom B."/>
            <person name="Abzhanov A."/>
            <person name="Burgess S.C."/>
            <person name="Cooksey A.M."/>
            <person name="Castoe T.A."/>
            <person name="Crawford N.G."/>
            <person name="Densmore L.D."/>
            <person name="Drew J.C."/>
            <person name="Edwards S.V."/>
            <person name="Faircloth B.C."/>
            <person name="Fujita M.K."/>
            <person name="Greenwold M.J."/>
            <person name="Hoffmann F.G."/>
            <person name="Howard J.M."/>
            <person name="Iguchi T."/>
            <person name="Janes D.E."/>
            <person name="Khan S.Y."/>
            <person name="Kohno S."/>
            <person name="de Koning A.J."/>
            <person name="Lance S.L."/>
            <person name="McCarthy F.M."/>
            <person name="McCormack J.E."/>
            <person name="Merchant M.E."/>
            <person name="Peterson D.G."/>
            <person name="Pollock D.D."/>
            <person name="Pourmand N."/>
            <person name="Raney B.J."/>
            <person name="Roessler K.A."/>
            <person name="Sanford J.R."/>
            <person name="Sawyer R.H."/>
            <person name="Schmidt C.J."/>
            <person name="Triplett E.W."/>
            <person name="Tuberville T.D."/>
            <person name="Venegas-Anaya M."/>
            <person name="Howard J.T."/>
            <person name="Jarvis E.D."/>
            <person name="Guillette L.J.Jr."/>
            <person name="Glenn T.C."/>
            <person name="Green R.E."/>
            <person name="Ray D.A."/>
        </authorList>
    </citation>
    <scope>NUCLEOTIDE SEQUENCE [LARGE SCALE GENOMIC DNA]</scope>
    <source>
        <strain evidence="4">KSC_2009_1</strain>
    </source>
</reference>
<evidence type="ECO:0000256" key="1">
    <source>
        <dbReference type="SAM" id="MobiDB-lite"/>
    </source>
</evidence>
<protein>
    <submittedName>
        <fullName evidence="4">Uncharacterized protein</fullName>
    </submittedName>
</protein>
<keyword evidence="2" id="KW-0472">Membrane</keyword>
<feature type="signal peptide" evidence="3">
    <location>
        <begin position="1"/>
        <end position="23"/>
    </location>
</feature>
<evidence type="ECO:0000313" key="5">
    <source>
        <dbReference type="Proteomes" id="UP000050525"/>
    </source>
</evidence>
<organism evidence="4 5">
    <name type="scientific">Alligator mississippiensis</name>
    <name type="common">American alligator</name>
    <dbReference type="NCBI Taxonomy" id="8496"/>
    <lineage>
        <taxon>Eukaryota</taxon>
        <taxon>Metazoa</taxon>
        <taxon>Chordata</taxon>
        <taxon>Craniata</taxon>
        <taxon>Vertebrata</taxon>
        <taxon>Euteleostomi</taxon>
        <taxon>Archelosauria</taxon>
        <taxon>Archosauria</taxon>
        <taxon>Crocodylia</taxon>
        <taxon>Alligatoridae</taxon>
        <taxon>Alligatorinae</taxon>
        <taxon>Alligator</taxon>
    </lineage>
</organism>
<feature type="chain" id="PRO_5007584626" evidence="3">
    <location>
        <begin position="24"/>
        <end position="133"/>
    </location>
</feature>
<keyword evidence="2" id="KW-1133">Transmembrane helix</keyword>
<dbReference type="AlphaFoldDB" id="A0A151LZM4"/>
<gene>
    <name evidence="4" type="ORF">Y1Q_0015234</name>
</gene>
<dbReference type="Proteomes" id="UP000050525">
    <property type="component" value="Unassembled WGS sequence"/>
</dbReference>
<evidence type="ECO:0000313" key="4">
    <source>
        <dbReference type="EMBL" id="KYO17693.1"/>
    </source>
</evidence>
<keyword evidence="5" id="KW-1185">Reference proteome</keyword>
<keyword evidence="2" id="KW-0812">Transmembrane</keyword>
<comment type="caution">
    <text evidence="4">The sequence shown here is derived from an EMBL/GenBank/DDBJ whole genome shotgun (WGS) entry which is preliminary data.</text>
</comment>
<feature type="transmembrane region" description="Helical" evidence="2">
    <location>
        <begin position="41"/>
        <end position="61"/>
    </location>
</feature>
<feature type="region of interest" description="Disordered" evidence="1">
    <location>
        <begin position="69"/>
        <end position="88"/>
    </location>
</feature>
<evidence type="ECO:0000256" key="2">
    <source>
        <dbReference type="SAM" id="Phobius"/>
    </source>
</evidence>
<keyword evidence="3" id="KW-0732">Signal</keyword>
<accession>A0A151LZM4</accession>
<feature type="compositionally biased region" description="Acidic residues" evidence="1">
    <location>
        <begin position="70"/>
        <end position="83"/>
    </location>
</feature>
<dbReference type="EMBL" id="AKHW03006876">
    <property type="protein sequence ID" value="KYO17693.1"/>
    <property type="molecule type" value="Genomic_DNA"/>
</dbReference>
<sequence length="133" mass="14230">MVAAQGLAWQLLVWAALGLGGAAEPCEGQRRERVGAPEGGGSFVVAALACGLLLALAYGALQAVVKVDEDKDEDKEEEEEEGGEQALANVEHDLRAFLAELRRHQGRAPDQGRGAAGWDLDRLHVTVYELEPE</sequence>